<dbReference type="InterPro" id="IPR029045">
    <property type="entry name" value="ClpP/crotonase-like_dom_sf"/>
</dbReference>
<evidence type="ECO:0000313" key="2">
    <source>
        <dbReference type="EMBL" id="KAF2181505.1"/>
    </source>
</evidence>
<organism evidence="2 3">
    <name type="scientific">Zopfia rhizophila CBS 207.26</name>
    <dbReference type="NCBI Taxonomy" id="1314779"/>
    <lineage>
        <taxon>Eukaryota</taxon>
        <taxon>Fungi</taxon>
        <taxon>Dikarya</taxon>
        <taxon>Ascomycota</taxon>
        <taxon>Pezizomycotina</taxon>
        <taxon>Dothideomycetes</taxon>
        <taxon>Dothideomycetes incertae sedis</taxon>
        <taxon>Zopfiaceae</taxon>
        <taxon>Zopfia</taxon>
    </lineage>
</organism>
<dbReference type="Gene3D" id="3.90.226.10">
    <property type="entry name" value="2-enoyl-CoA Hydratase, Chain A, domain 1"/>
    <property type="match status" value="1"/>
</dbReference>
<dbReference type="Pfam" id="PF00378">
    <property type="entry name" value="ECH_1"/>
    <property type="match status" value="1"/>
</dbReference>
<dbReference type="SUPFAM" id="SSF52096">
    <property type="entry name" value="ClpP/crotonase"/>
    <property type="match status" value="1"/>
</dbReference>
<evidence type="ECO:0000313" key="3">
    <source>
        <dbReference type="Proteomes" id="UP000800200"/>
    </source>
</evidence>
<dbReference type="PANTHER" id="PTHR43459:SF1">
    <property type="entry name" value="EG:BACN32G11.4 PROTEIN"/>
    <property type="match status" value="1"/>
</dbReference>
<dbReference type="AlphaFoldDB" id="A0A6A6DRD1"/>
<dbReference type="PANTHER" id="PTHR43459">
    <property type="entry name" value="ENOYL-COA HYDRATASE"/>
    <property type="match status" value="1"/>
</dbReference>
<feature type="non-terminal residue" evidence="2">
    <location>
        <position position="227"/>
    </location>
</feature>
<dbReference type="OrthoDB" id="410701at2759"/>
<dbReference type="Proteomes" id="UP000800200">
    <property type="component" value="Unassembled WGS sequence"/>
</dbReference>
<name>A0A6A6DRD1_9PEZI</name>
<gene>
    <name evidence="2" type="ORF">K469DRAFT_534870</name>
</gene>
<feature type="non-terminal residue" evidence="2">
    <location>
        <position position="1"/>
    </location>
</feature>
<dbReference type="EMBL" id="ML994652">
    <property type="protein sequence ID" value="KAF2181505.1"/>
    <property type="molecule type" value="Genomic_DNA"/>
</dbReference>
<keyword evidence="1" id="KW-0843">Virulence</keyword>
<proteinExistence type="predicted"/>
<protein>
    <submittedName>
        <fullName evidence="2">ClpP/crotonase</fullName>
    </submittedName>
</protein>
<evidence type="ECO:0000256" key="1">
    <source>
        <dbReference type="ARBA" id="ARBA00023026"/>
    </source>
</evidence>
<sequence length="227" mass="24682">RATINNGPINFVDQNLASDLLDFLTPLQNVTDSTPKVVIFDSSNPDFYLGHIDMTSLRQPITDAKRALGADYIDGRAFGAGHEIAAQMDMRFVGPKARTGSFEDALGLIAGGGGQTFLGSIIGKAHALEYLLAAKTFDGPTGERLGIYNKYYDDSTQLKNSVLQLAQRIALFPRPALNQTKAVLSFLTPPTASSDADVEAFYRIEQLPEEQGNVQKVLELSKNQTRS</sequence>
<accession>A0A6A6DRD1</accession>
<reference evidence="2" key="1">
    <citation type="journal article" date="2020" name="Stud. Mycol.">
        <title>101 Dothideomycetes genomes: a test case for predicting lifestyles and emergence of pathogens.</title>
        <authorList>
            <person name="Haridas S."/>
            <person name="Albert R."/>
            <person name="Binder M."/>
            <person name="Bloem J."/>
            <person name="Labutti K."/>
            <person name="Salamov A."/>
            <person name="Andreopoulos B."/>
            <person name="Baker S."/>
            <person name="Barry K."/>
            <person name="Bills G."/>
            <person name="Bluhm B."/>
            <person name="Cannon C."/>
            <person name="Castanera R."/>
            <person name="Culley D."/>
            <person name="Daum C."/>
            <person name="Ezra D."/>
            <person name="Gonzalez J."/>
            <person name="Henrissat B."/>
            <person name="Kuo A."/>
            <person name="Liang C."/>
            <person name="Lipzen A."/>
            <person name="Lutzoni F."/>
            <person name="Magnuson J."/>
            <person name="Mondo S."/>
            <person name="Nolan M."/>
            <person name="Ohm R."/>
            <person name="Pangilinan J."/>
            <person name="Park H.-J."/>
            <person name="Ramirez L."/>
            <person name="Alfaro M."/>
            <person name="Sun H."/>
            <person name="Tritt A."/>
            <person name="Yoshinaga Y."/>
            <person name="Zwiers L.-H."/>
            <person name="Turgeon B."/>
            <person name="Goodwin S."/>
            <person name="Spatafora J."/>
            <person name="Crous P."/>
            <person name="Grigoriev I."/>
        </authorList>
    </citation>
    <scope>NUCLEOTIDE SEQUENCE</scope>
    <source>
        <strain evidence="2">CBS 207.26</strain>
    </source>
</reference>
<dbReference type="InterPro" id="IPR001753">
    <property type="entry name" value="Enoyl-CoA_hydra/iso"/>
</dbReference>
<keyword evidence="3" id="KW-1185">Reference proteome</keyword>